<evidence type="ECO:0000256" key="1">
    <source>
        <dbReference type="ARBA" id="ARBA00022729"/>
    </source>
</evidence>
<keyword evidence="3" id="KW-0472">Membrane</keyword>
<feature type="domain" description="LamG-like jellyroll fold" evidence="4">
    <location>
        <begin position="281"/>
        <end position="413"/>
    </location>
</feature>
<protein>
    <recommendedName>
        <fullName evidence="4">LamG-like jellyroll fold domain-containing protein</fullName>
    </recommendedName>
</protein>
<feature type="transmembrane region" description="Helical" evidence="3">
    <location>
        <begin position="21"/>
        <end position="42"/>
    </location>
</feature>
<reference evidence="5 6" key="1">
    <citation type="submission" date="2017-09" db="EMBL/GenBank/DDBJ databases">
        <title>Depth-based differentiation of microbial function through sediment-hosted aquifers and enrichment of novel symbionts in the deep terrestrial subsurface.</title>
        <authorList>
            <person name="Probst A.J."/>
            <person name="Ladd B."/>
            <person name="Jarett J.K."/>
            <person name="Geller-Mcgrath D.E."/>
            <person name="Sieber C.M."/>
            <person name="Emerson J.B."/>
            <person name="Anantharaman K."/>
            <person name="Thomas B.C."/>
            <person name="Malmstrom R."/>
            <person name="Stieglmeier M."/>
            <person name="Klingl A."/>
            <person name="Woyke T."/>
            <person name="Ryan C.M."/>
            <person name="Banfield J.F."/>
        </authorList>
    </citation>
    <scope>NUCLEOTIDE SEQUENCE [LARGE SCALE GENOMIC DNA]</scope>
    <source>
        <strain evidence="5">CG11_big_fil_rev_8_21_14_0_20_36_20</strain>
    </source>
</reference>
<keyword evidence="1" id="KW-0732">Signal</keyword>
<dbReference type="EMBL" id="PCWQ01000007">
    <property type="protein sequence ID" value="PIR06952.1"/>
    <property type="molecule type" value="Genomic_DNA"/>
</dbReference>
<keyword evidence="3" id="KW-1133">Transmembrane helix</keyword>
<organism evidence="5 6">
    <name type="scientific">Candidatus Komeilibacteria bacterium CG11_big_fil_rev_8_21_14_0_20_36_20</name>
    <dbReference type="NCBI Taxonomy" id="1974477"/>
    <lineage>
        <taxon>Bacteria</taxon>
        <taxon>Candidatus Komeiliibacteriota</taxon>
    </lineage>
</organism>
<dbReference type="InterPro" id="IPR012902">
    <property type="entry name" value="N_methyl_site"/>
</dbReference>
<dbReference type="Pfam" id="PF13385">
    <property type="entry name" value="Laminin_G_3"/>
    <property type="match status" value="1"/>
</dbReference>
<dbReference type="Gene3D" id="2.60.120.200">
    <property type="match status" value="1"/>
</dbReference>
<proteinExistence type="predicted"/>
<evidence type="ECO:0000256" key="2">
    <source>
        <dbReference type="ARBA" id="ARBA00023157"/>
    </source>
</evidence>
<dbReference type="InterPro" id="IPR006558">
    <property type="entry name" value="LamG-like"/>
</dbReference>
<keyword evidence="3" id="KW-0812">Transmembrane</keyword>
<dbReference type="Proteomes" id="UP000230564">
    <property type="component" value="Unassembled WGS sequence"/>
</dbReference>
<evidence type="ECO:0000256" key="3">
    <source>
        <dbReference type="SAM" id="Phobius"/>
    </source>
</evidence>
<dbReference type="Pfam" id="PF07963">
    <property type="entry name" value="N_methyl"/>
    <property type="match status" value="1"/>
</dbReference>
<dbReference type="AlphaFoldDB" id="A0A2H0NDH6"/>
<comment type="caution">
    <text evidence="5">The sequence shown here is derived from an EMBL/GenBank/DDBJ whole genome shotgun (WGS) entry which is preliminary data.</text>
</comment>
<sequence length="423" mass="45508">MEFFKKIKQKNQAQGFTLIEAIMYLAITAILLIAVVEFHLTLGGTASKLSASIDTSRERRMALNTIDYLIRNADGLFKEGCVLDCSDFDASPPVLGLYFDDDSYLPGYCVGSGGGVTITVDGKRLKMQCYPNVNNASLSACSASAGNAYYLTSPNVSISNSSLSFSTSTATSTVGFLSIITKLSVASFSHSQVDIKATSTATSTVSLRNEQLDGLIAHWRLDESSFTPIYDYVGGHTATCSGLQTLLPKKLTNCSGGAKDFEYLYSDSCNAGNADDLNFNYSFTISAWVMVESFTVDQAIVDKEASNKGYKLAIDATQHPYCQVCDGTTCANAVVLTALGTTDTYHLACVYDRDQEKITLYAYGRTAGALSSGINTTDTILVNTNSNLVIGSSSYFDGVMDDIRLYNRALSSDEITVIRSEGP</sequence>
<keyword evidence="2" id="KW-1015">Disulfide bond</keyword>
<gene>
    <name evidence="5" type="ORF">COV55_00825</name>
</gene>
<dbReference type="InterPro" id="IPR013320">
    <property type="entry name" value="ConA-like_dom_sf"/>
</dbReference>
<dbReference type="SMART" id="SM00560">
    <property type="entry name" value="LamGL"/>
    <property type="match status" value="1"/>
</dbReference>
<dbReference type="SUPFAM" id="SSF49899">
    <property type="entry name" value="Concanavalin A-like lectins/glucanases"/>
    <property type="match status" value="1"/>
</dbReference>
<name>A0A2H0NDH6_9BACT</name>
<accession>A0A2H0NDH6</accession>
<evidence type="ECO:0000313" key="6">
    <source>
        <dbReference type="Proteomes" id="UP000230564"/>
    </source>
</evidence>
<evidence type="ECO:0000313" key="5">
    <source>
        <dbReference type="EMBL" id="PIR06952.1"/>
    </source>
</evidence>
<evidence type="ECO:0000259" key="4">
    <source>
        <dbReference type="SMART" id="SM00560"/>
    </source>
</evidence>